<evidence type="ECO:0000313" key="1">
    <source>
        <dbReference type="EMBL" id="OMJ86594.1"/>
    </source>
</evidence>
<keyword evidence="2" id="KW-1185">Reference proteome</keyword>
<comment type="caution">
    <text evidence="1">The sequence shown here is derived from an EMBL/GenBank/DDBJ whole genome shotgun (WGS) entry which is preliminary data.</text>
</comment>
<organism evidence="1 2">
    <name type="scientific">Stentor coeruleus</name>
    <dbReference type="NCBI Taxonomy" id="5963"/>
    <lineage>
        <taxon>Eukaryota</taxon>
        <taxon>Sar</taxon>
        <taxon>Alveolata</taxon>
        <taxon>Ciliophora</taxon>
        <taxon>Postciliodesmatophora</taxon>
        <taxon>Heterotrichea</taxon>
        <taxon>Heterotrichida</taxon>
        <taxon>Stentoridae</taxon>
        <taxon>Stentor</taxon>
    </lineage>
</organism>
<evidence type="ECO:0000313" key="2">
    <source>
        <dbReference type="Proteomes" id="UP000187209"/>
    </source>
</evidence>
<gene>
    <name evidence="1" type="ORF">SteCoe_11884</name>
</gene>
<reference evidence="1 2" key="1">
    <citation type="submission" date="2016-11" db="EMBL/GenBank/DDBJ databases">
        <title>The macronuclear genome of Stentor coeruleus: a giant cell with tiny introns.</title>
        <authorList>
            <person name="Slabodnick M."/>
            <person name="Ruby J.G."/>
            <person name="Reiff S.B."/>
            <person name="Swart E.C."/>
            <person name="Gosai S."/>
            <person name="Prabakaran S."/>
            <person name="Witkowska E."/>
            <person name="Larue G.E."/>
            <person name="Fisher S."/>
            <person name="Freeman R.M."/>
            <person name="Gunawardena J."/>
            <person name="Chu W."/>
            <person name="Stover N.A."/>
            <person name="Gregory B.D."/>
            <person name="Nowacki M."/>
            <person name="Derisi J."/>
            <person name="Roy S.W."/>
            <person name="Marshall W.F."/>
            <person name="Sood P."/>
        </authorList>
    </citation>
    <scope>NUCLEOTIDE SEQUENCE [LARGE SCALE GENOMIC DNA]</scope>
    <source>
        <strain evidence="1">WM001</strain>
    </source>
</reference>
<name>A0A1R2CC49_9CILI</name>
<dbReference type="EMBL" id="MPUH01000201">
    <property type="protein sequence ID" value="OMJ86594.1"/>
    <property type="molecule type" value="Genomic_DNA"/>
</dbReference>
<accession>A0A1R2CC49</accession>
<dbReference type="AlphaFoldDB" id="A0A1R2CC49"/>
<sequence length="127" mass="15057">MVIREIFSDPITRSNYNSLIKSCLRMWGHNIANKIGALIVEFRDSTLERSNFKVSFYIEKTKYATIKVQGGFGKLTRTKYKVNMNSIERYDWRAKVWRTVKKIGCHFYNVPYLLSIKNINRALNYFD</sequence>
<protein>
    <submittedName>
        <fullName evidence="1">Uncharacterized protein</fullName>
    </submittedName>
</protein>
<proteinExistence type="predicted"/>
<dbReference type="Proteomes" id="UP000187209">
    <property type="component" value="Unassembled WGS sequence"/>
</dbReference>